<feature type="coiled-coil region" evidence="1">
    <location>
        <begin position="508"/>
        <end position="535"/>
    </location>
</feature>
<evidence type="ECO:0008006" key="5">
    <source>
        <dbReference type="Google" id="ProtNLM"/>
    </source>
</evidence>
<dbReference type="InterPro" id="IPR026619">
    <property type="entry name" value="CEP95"/>
</dbReference>
<dbReference type="EMBL" id="CAJPVJ010001922">
    <property type="protein sequence ID" value="CAG2165512.1"/>
    <property type="molecule type" value="Genomic_DNA"/>
</dbReference>
<dbReference type="GO" id="GO:0005813">
    <property type="term" value="C:centrosome"/>
    <property type="evidence" value="ECO:0007669"/>
    <property type="project" value="InterPro"/>
</dbReference>
<dbReference type="Proteomes" id="UP000728032">
    <property type="component" value="Unassembled WGS sequence"/>
</dbReference>
<keyword evidence="4" id="KW-1185">Reference proteome</keyword>
<dbReference type="OrthoDB" id="6431608at2759"/>
<gene>
    <name evidence="3" type="ORF">ONB1V03_LOCUS5052</name>
</gene>
<accession>A0A7R9LNW1</accession>
<dbReference type="PANTHER" id="PTHR22545:SF0">
    <property type="entry name" value="CENTROSOMAL PROTEIN OF 95 KDA"/>
    <property type="match status" value="1"/>
</dbReference>
<dbReference type="AlphaFoldDB" id="A0A7R9LNW1"/>
<dbReference type="PANTHER" id="PTHR22545">
    <property type="entry name" value="CENTROSOMAL PROTEIN OF 95 KDA"/>
    <property type="match status" value="1"/>
</dbReference>
<sequence length="552" mass="64933">MDPKVTAKDCLHLANDIIVDRNLLIPRLTSLKDITYEFFVMIFEDIFGSDFADFSSIVPKSKSREIQLMAKLLAFVSKDLFAVELDHIRAEDIIDHKVLPIHDFLEIIATFVKYLPKEFKENNSFGSKPQTKAIEMIGSPKMSTEDLLRSLDRHRSQTRLSADSTSSSQSTSSESKESFLRPKRSLRQTKPSFDCNTSNRKQDSRQQSKAIQTDIETQVIPKSIIWPKSTKSIGLQKGMDSPKESSFDEYKRLKCENFATLLGHRLHETLRLKELTDSIEYKIKRYYGDVTTRTPQKPVIRSATKPKSARKTWFRTKRSPQMKRNTQLKCKTPVKQSFRTSSLDELIKAFPEIPRNTIKSLQNQEKHQKKVIEGLNKDIAVNEQKVKTRLSAAIETQHKRSQLIRNEIKHLEALAETKGSKMQKIKENAEKRDERIERSRMHTMMNRFQNDLNAKYKRLQAIEERIVLKEFEEKEKRRKDYINDFRHRIQEKHSLEMEKQKQMFDAFETLYQNKYEELNQSLTEEEKRLKSEISSQSHYLRSLKREFKERLM</sequence>
<reference evidence="3" key="1">
    <citation type="submission" date="2020-11" db="EMBL/GenBank/DDBJ databases">
        <authorList>
            <person name="Tran Van P."/>
        </authorList>
    </citation>
    <scope>NUCLEOTIDE SEQUENCE</scope>
</reference>
<organism evidence="3">
    <name type="scientific">Oppiella nova</name>
    <dbReference type="NCBI Taxonomy" id="334625"/>
    <lineage>
        <taxon>Eukaryota</taxon>
        <taxon>Metazoa</taxon>
        <taxon>Ecdysozoa</taxon>
        <taxon>Arthropoda</taxon>
        <taxon>Chelicerata</taxon>
        <taxon>Arachnida</taxon>
        <taxon>Acari</taxon>
        <taxon>Acariformes</taxon>
        <taxon>Sarcoptiformes</taxon>
        <taxon>Oribatida</taxon>
        <taxon>Brachypylina</taxon>
        <taxon>Oppioidea</taxon>
        <taxon>Oppiidae</taxon>
        <taxon>Oppiella</taxon>
    </lineage>
</organism>
<evidence type="ECO:0000313" key="3">
    <source>
        <dbReference type="EMBL" id="CAD7645136.1"/>
    </source>
</evidence>
<name>A0A7R9LNW1_9ACAR</name>
<feature type="region of interest" description="Disordered" evidence="2">
    <location>
        <begin position="154"/>
        <end position="214"/>
    </location>
</feature>
<feature type="compositionally biased region" description="Polar residues" evidence="2">
    <location>
        <begin position="188"/>
        <end position="199"/>
    </location>
</feature>
<evidence type="ECO:0000313" key="4">
    <source>
        <dbReference type="Proteomes" id="UP000728032"/>
    </source>
</evidence>
<proteinExistence type="predicted"/>
<dbReference type="GO" id="GO:0000922">
    <property type="term" value="C:spindle pole"/>
    <property type="evidence" value="ECO:0007669"/>
    <property type="project" value="InterPro"/>
</dbReference>
<feature type="compositionally biased region" description="Low complexity" evidence="2">
    <location>
        <begin position="158"/>
        <end position="173"/>
    </location>
</feature>
<protein>
    <recommendedName>
        <fullName evidence="5">DUF5745 domain-containing protein</fullName>
    </recommendedName>
</protein>
<evidence type="ECO:0000256" key="1">
    <source>
        <dbReference type="SAM" id="Coils"/>
    </source>
</evidence>
<evidence type="ECO:0000256" key="2">
    <source>
        <dbReference type="SAM" id="MobiDB-lite"/>
    </source>
</evidence>
<dbReference type="EMBL" id="OC916747">
    <property type="protein sequence ID" value="CAD7645136.1"/>
    <property type="molecule type" value="Genomic_DNA"/>
</dbReference>
<keyword evidence="1" id="KW-0175">Coiled coil</keyword>